<reference evidence="3" key="1">
    <citation type="journal article" date="2021" name="Nat. Commun.">
        <title>Genetic determinants of endophytism in the Arabidopsis root mycobiome.</title>
        <authorList>
            <person name="Mesny F."/>
            <person name="Miyauchi S."/>
            <person name="Thiergart T."/>
            <person name="Pickel B."/>
            <person name="Atanasova L."/>
            <person name="Karlsson M."/>
            <person name="Huettel B."/>
            <person name="Barry K.W."/>
            <person name="Haridas S."/>
            <person name="Chen C."/>
            <person name="Bauer D."/>
            <person name="Andreopoulos W."/>
            <person name="Pangilinan J."/>
            <person name="LaButti K."/>
            <person name="Riley R."/>
            <person name="Lipzen A."/>
            <person name="Clum A."/>
            <person name="Drula E."/>
            <person name="Henrissat B."/>
            <person name="Kohler A."/>
            <person name="Grigoriev I.V."/>
            <person name="Martin F.M."/>
            <person name="Hacquard S."/>
        </authorList>
    </citation>
    <scope>NUCLEOTIDE SEQUENCE</scope>
    <source>
        <strain evidence="3">MPI-CAGE-CH-0230</strain>
    </source>
</reference>
<name>A0A9P8YD12_9PEZI</name>
<evidence type="ECO:0000313" key="4">
    <source>
        <dbReference type="Proteomes" id="UP000756346"/>
    </source>
</evidence>
<dbReference type="SUPFAM" id="SSF51322">
    <property type="entry name" value="Cyanovirin-N"/>
    <property type="match status" value="1"/>
</dbReference>
<feature type="domain" description="Cyanovirin-N" evidence="2">
    <location>
        <begin position="62"/>
        <end position="171"/>
    </location>
</feature>
<keyword evidence="4" id="KW-1185">Reference proteome</keyword>
<dbReference type="Proteomes" id="UP000756346">
    <property type="component" value="Unassembled WGS sequence"/>
</dbReference>
<keyword evidence="1" id="KW-0732">Signal</keyword>
<dbReference type="GeneID" id="70187966"/>
<dbReference type="SMART" id="SM01111">
    <property type="entry name" value="CVNH"/>
    <property type="match status" value="1"/>
</dbReference>
<accession>A0A9P8YD12</accession>
<dbReference type="OrthoDB" id="2947935at2759"/>
<gene>
    <name evidence="3" type="ORF">B0I36DRAFT_361028</name>
</gene>
<protein>
    <recommendedName>
        <fullName evidence="2">Cyanovirin-N domain-containing protein</fullName>
    </recommendedName>
</protein>
<dbReference type="RefSeq" id="XP_046015788.1">
    <property type="nucleotide sequence ID" value="XM_046158420.1"/>
</dbReference>
<sequence length="182" mass="19099">MYIKASALLATVGYFSVAMAGPVNNNGASPTVVATSPAATAAAGFGIAAIGEDGDMHTFESGFASTCPTVVLDGTGVMGKSTLRGECRTFDGRLRTSRLDLNHCLNNVNGVMNPAKDGNFRPTCYAADATLIVNTNYVSYCIGCRDFNGVEIKNCVPLHDIIGNIDGRLTCYDYSDSSGDPY</sequence>
<dbReference type="InterPro" id="IPR036673">
    <property type="entry name" value="Cyanovirin-N_sf"/>
</dbReference>
<evidence type="ECO:0000256" key="1">
    <source>
        <dbReference type="SAM" id="SignalP"/>
    </source>
</evidence>
<proteinExistence type="predicted"/>
<dbReference type="AlphaFoldDB" id="A0A9P8YD12"/>
<dbReference type="Gene3D" id="2.30.60.10">
    <property type="entry name" value="Cyanovirin-N"/>
    <property type="match status" value="1"/>
</dbReference>
<evidence type="ECO:0000259" key="2">
    <source>
        <dbReference type="SMART" id="SM01111"/>
    </source>
</evidence>
<dbReference type="InterPro" id="IPR011058">
    <property type="entry name" value="Cyanovirin-N"/>
</dbReference>
<comment type="caution">
    <text evidence="3">The sequence shown here is derived from an EMBL/GenBank/DDBJ whole genome shotgun (WGS) entry which is preliminary data.</text>
</comment>
<evidence type="ECO:0000313" key="3">
    <source>
        <dbReference type="EMBL" id="KAH7035695.1"/>
    </source>
</evidence>
<dbReference type="Pfam" id="PF08881">
    <property type="entry name" value="CVNH"/>
    <property type="match status" value="1"/>
</dbReference>
<dbReference type="EMBL" id="JAGTJQ010000003">
    <property type="protein sequence ID" value="KAH7035695.1"/>
    <property type="molecule type" value="Genomic_DNA"/>
</dbReference>
<organism evidence="3 4">
    <name type="scientific">Microdochium trichocladiopsis</name>
    <dbReference type="NCBI Taxonomy" id="1682393"/>
    <lineage>
        <taxon>Eukaryota</taxon>
        <taxon>Fungi</taxon>
        <taxon>Dikarya</taxon>
        <taxon>Ascomycota</taxon>
        <taxon>Pezizomycotina</taxon>
        <taxon>Sordariomycetes</taxon>
        <taxon>Xylariomycetidae</taxon>
        <taxon>Xylariales</taxon>
        <taxon>Microdochiaceae</taxon>
        <taxon>Microdochium</taxon>
    </lineage>
</organism>
<feature type="chain" id="PRO_5040451596" description="Cyanovirin-N domain-containing protein" evidence="1">
    <location>
        <begin position="21"/>
        <end position="182"/>
    </location>
</feature>
<feature type="signal peptide" evidence="1">
    <location>
        <begin position="1"/>
        <end position="20"/>
    </location>
</feature>